<proteinExistence type="predicted"/>
<reference evidence="1 2" key="1">
    <citation type="submission" date="2019-01" db="EMBL/GenBank/DDBJ databases">
        <title>Draft genome sequence of Psathyrella aberdarensis IHI B618.</title>
        <authorList>
            <person name="Buettner E."/>
            <person name="Kellner H."/>
        </authorList>
    </citation>
    <scope>NUCLEOTIDE SEQUENCE [LARGE SCALE GENOMIC DNA]</scope>
    <source>
        <strain evidence="1 2">IHI B618</strain>
    </source>
</reference>
<keyword evidence="2" id="KW-1185">Reference proteome</keyword>
<protein>
    <submittedName>
        <fullName evidence="1">Uncharacterized protein</fullName>
    </submittedName>
</protein>
<evidence type="ECO:0000313" key="2">
    <source>
        <dbReference type="Proteomes" id="UP000290288"/>
    </source>
</evidence>
<evidence type="ECO:0000313" key="1">
    <source>
        <dbReference type="EMBL" id="RXW15233.1"/>
    </source>
</evidence>
<sequence>MCRYLRKRFAALSPRVGIPQWFTENDINTLVEAGSGQFVYVATVFNYISEPRGSPVDRLRIVLPWTPHKRQVARPFEALDRLYTNILLAAKEAYESIDTHRERNFLVHLRIYQLNSTYADDAINYYRPHILNSREAETRSKLICAQDGMLEAQSSCAD</sequence>
<accession>A0A4Q2D6Y2</accession>
<gene>
    <name evidence="1" type="ORF">EST38_g10623</name>
</gene>
<organism evidence="1 2">
    <name type="scientific">Candolleomyces aberdarensis</name>
    <dbReference type="NCBI Taxonomy" id="2316362"/>
    <lineage>
        <taxon>Eukaryota</taxon>
        <taxon>Fungi</taxon>
        <taxon>Dikarya</taxon>
        <taxon>Basidiomycota</taxon>
        <taxon>Agaricomycotina</taxon>
        <taxon>Agaricomycetes</taxon>
        <taxon>Agaricomycetidae</taxon>
        <taxon>Agaricales</taxon>
        <taxon>Agaricineae</taxon>
        <taxon>Psathyrellaceae</taxon>
        <taxon>Candolleomyces</taxon>
    </lineage>
</organism>
<name>A0A4Q2D6Y2_9AGAR</name>
<dbReference type="OrthoDB" id="3018344at2759"/>
<dbReference type="EMBL" id="SDEE01000578">
    <property type="protein sequence ID" value="RXW15233.1"/>
    <property type="molecule type" value="Genomic_DNA"/>
</dbReference>
<dbReference type="Proteomes" id="UP000290288">
    <property type="component" value="Unassembled WGS sequence"/>
</dbReference>
<comment type="caution">
    <text evidence="1">The sequence shown here is derived from an EMBL/GenBank/DDBJ whole genome shotgun (WGS) entry which is preliminary data.</text>
</comment>
<dbReference type="AlphaFoldDB" id="A0A4Q2D6Y2"/>